<dbReference type="PANTHER" id="PTHR32182">
    <property type="entry name" value="DNA REPLICATION AND REPAIR PROTEIN RECF"/>
    <property type="match status" value="1"/>
</dbReference>
<reference evidence="2 3" key="1">
    <citation type="submission" date="2023-07" db="EMBL/GenBank/DDBJ databases">
        <title>Genomic Encyclopedia of Type Strains, Phase IV (KMG-IV): sequencing the most valuable type-strain genomes for metagenomic binning, comparative biology and taxonomic classification.</title>
        <authorList>
            <person name="Goeker M."/>
        </authorList>
    </citation>
    <scope>NUCLEOTIDE SEQUENCE [LARGE SCALE GENOMIC DNA]</scope>
    <source>
        <strain evidence="2 3">DSM 1111</strain>
    </source>
</reference>
<accession>A0ABU0G893</accession>
<dbReference type="EMBL" id="JAUSUW010000005">
    <property type="protein sequence ID" value="MDQ0420907.1"/>
    <property type="molecule type" value="Genomic_DNA"/>
</dbReference>
<dbReference type="InterPro" id="IPR027417">
    <property type="entry name" value="P-loop_NTPase"/>
</dbReference>
<evidence type="ECO:0000313" key="3">
    <source>
        <dbReference type="Proteomes" id="UP001238496"/>
    </source>
</evidence>
<dbReference type="PANTHER" id="PTHR32182:SF0">
    <property type="entry name" value="DNA REPLICATION AND REPAIR PROTEIN RECF"/>
    <property type="match status" value="1"/>
</dbReference>
<dbReference type="RefSeq" id="WP_307372066.1">
    <property type="nucleotide sequence ID" value="NZ_JAUSUW010000005.1"/>
</dbReference>
<gene>
    <name evidence="2" type="ORF">J2045_001934</name>
</gene>
<evidence type="ECO:0000259" key="1">
    <source>
        <dbReference type="Pfam" id="PF13166"/>
    </source>
</evidence>
<comment type="caution">
    <text evidence="2">The sequence shown here is derived from an EMBL/GenBank/DDBJ whole genome shotgun (WGS) entry which is preliminary data.</text>
</comment>
<name>A0ABU0G893_9HYPH</name>
<keyword evidence="3" id="KW-1185">Reference proteome</keyword>
<sequence>MGIHADRNAKSASLELRQFNLIYGFNGSGKSTLSRLFASLQAGVPHSRLPEGCSFEVSLDDGSVYGHPSNPAGLEKRVLVFNADYIEQNLQWSAGFANPVFYIGAEQTEAAAELTKIESEIVQTETARLLAVATEKTAEKAFGTFKRERAKSIAAHLHLGSRKYEAPAFSNDYDSWKDDTGTGLTDAEFRAAEETRRLAEPMPTIEPIVFDEASIGNAYRFIVEICAQSLATIALDEIERHPSMLMWVKHGHEFHSVNEIENCLYCGNVVTSERRAQLNSALDNRVDEFISRLGRTAERLSELLASLSGIVNSLPLSDTYVSELRERGGAARRDVEQGVERTLKKLQSLQVVLEAKQARPASPADLSALASEAEVIDAATTLGEAIASLNVLIGSHNTAAGDFNRHKNNAEIAIRRHFLLEARSEFAQYQKDLCDATLEVGNKGDKLDRLKQGATELRQKIRAHGPAAAMINKLVASYLGHGELTIHPMAEGYQLQRHGTPITGIPSEGEKTAIAISYFLSSIEAENRKLKDVIVVVDDPVSSLDTKALNFACSLVRGRLEKAGQVIILTHNLQCMNEFRKAWKGKARPPVGKDPTATFLFIDVAMLEGQTKRTSTIVEMSKLLREYDSEYHFLFSHILKFIKAPDAHDDHGYMLPNVMRRVLDVFLAFKCPGSSGLIGQMDKLYGDYPELDRDRLRALERLSQIESHSDNLDDLLSFSSMTLEETRAAANALIEMMEHVDPKHLAGVRKLCN</sequence>
<dbReference type="InterPro" id="IPR026866">
    <property type="entry name" value="CR006_AAA"/>
</dbReference>
<evidence type="ECO:0000313" key="2">
    <source>
        <dbReference type="EMBL" id="MDQ0420907.1"/>
    </source>
</evidence>
<protein>
    <submittedName>
        <fullName evidence="2">Wobble nucleotide-excising tRNase</fullName>
    </submittedName>
</protein>
<proteinExistence type="predicted"/>
<dbReference type="Proteomes" id="UP001238496">
    <property type="component" value="Unassembled WGS sequence"/>
</dbReference>
<organism evidence="2 3">
    <name type="scientific">Peteryoungia aggregata LMG 23059</name>
    <dbReference type="NCBI Taxonomy" id="1368425"/>
    <lineage>
        <taxon>Bacteria</taxon>
        <taxon>Pseudomonadati</taxon>
        <taxon>Pseudomonadota</taxon>
        <taxon>Alphaproteobacteria</taxon>
        <taxon>Hyphomicrobiales</taxon>
        <taxon>Rhizobiaceae</taxon>
        <taxon>Peteryoungia</taxon>
    </lineage>
</organism>
<dbReference type="SUPFAM" id="SSF52540">
    <property type="entry name" value="P-loop containing nucleoside triphosphate hydrolases"/>
    <property type="match status" value="1"/>
</dbReference>
<feature type="domain" description="Protein CR006 P-loop" evidence="1">
    <location>
        <begin position="11"/>
        <end position="733"/>
    </location>
</feature>
<dbReference type="Gene3D" id="3.40.50.300">
    <property type="entry name" value="P-loop containing nucleotide triphosphate hydrolases"/>
    <property type="match status" value="1"/>
</dbReference>
<dbReference type="Pfam" id="PF13166">
    <property type="entry name" value="AAA_13"/>
    <property type="match status" value="1"/>
</dbReference>